<feature type="domain" description="SAP" evidence="1">
    <location>
        <begin position="1"/>
        <end position="31"/>
    </location>
</feature>
<comment type="caution">
    <text evidence="2">The sequence shown here is derived from an EMBL/GenBank/DDBJ whole genome shotgun (WGS) entry which is preliminary data.</text>
</comment>
<evidence type="ECO:0000313" key="2">
    <source>
        <dbReference type="EMBL" id="KAG6947710.1"/>
    </source>
</evidence>
<gene>
    <name evidence="2" type="ORF">JG687_00015930</name>
</gene>
<protein>
    <recommendedName>
        <fullName evidence="1">SAP domain-containing protein</fullName>
    </recommendedName>
</protein>
<dbReference type="Pfam" id="PF02037">
    <property type="entry name" value="SAP"/>
    <property type="match status" value="1"/>
</dbReference>
<accession>A0A8T1TUL3</accession>
<reference evidence="2" key="1">
    <citation type="submission" date="2021-01" db="EMBL/GenBank/DDBJ databases">
        <title>Phytophthora aleatoria, a newly-described species from Pinus radiata is distinct from Phytophthora cactorum isolates based on comparative genomics.</title>
        <authorList>
            <person name="Mcdougal R."/>
            <person name="Panda P."/>
            <person name="Williams N."/>
            <person name="Studholme D.J."/>
        </authorList>
    </citation>
    <scope>NUCLEOTIDE SEQUENCE</scope>
    <source>
        <strain evidence="2">NZFS 3830</strain>
    </source>
</reference>
<dbReference type="Proteomes" id="UP000688947">
    <property type="component" value="Unassembled WGS sequence"/>
</dbReference>
<sequence>MIMELQQLCRYRSLPTYGNKNELVDRLLAVVNTDDRRRSVQSSVAALIKAWFLTTNTSQEMNIGSKK</sequence>
<proteinExistence type="predicted"/>
<dbReference type="EMBL" id="JAENGZ010001502">
    <property type="protein sequence ID" value="KAG6947710.1"/>
    <property type="molecule type" value="Genomic_DNA"/>
</dbReference>
<dbReference type="AlphaFoldDB" id="A0A8T1TUL3"/>
<dbReference type="InterPro" id="IPR036361">
    <property type="entry name" value="SAP_dom_sf"/>
</dbReference>
<organism evidence="2 3">
    <name type="scientific">Phytophthora cactorum</name>
    <dbReference type="NCBI Taxonomy" id="29920"/>
    <lineage>
        <taxon>Eukaryota</taxon>
        <taxon>Sar</taxon>
        <taxon>Stramenopiles</taxon>
        <taxon>Oomycota</taxon>
        <taxon>Peronosporomycetes</taxon>
        <taxon>Peronosporales</taxon>
        <taxon>Peronosporaceae</taxon>
        <taxon>Phytophthora</taxon>
    </lineage>
</organism>
<name>A0A8T1TUL3_9STRA</name>
<evidence type="ECO:0000313" key="3">
    <source>
        <dbReference type="Proteomes" id="UP000688947"/>
    </source>
</evidence>
<dbReference type="PROSITE" id="PS50800">
    <property type="entry name" value="SAP"/>
    <property type="match status" value="1"/>
</dbReference>
<dbReference type="InterPro" id="IPR003034">
    <property type="entry name" value="SAP_dom"/>
</dbReference>
<dbReference type="Gene3D" id="1.10.720.30">
    <property type="entry name" value="SAP domain"/>
    <property type="match status" value="1"/>
</dbReference>
<evidence type="ECO:0000259" key="1">
    <source>
        <dbReference type="PROSITE" id="PS50800"/>
    </source>
</evidence>
<dbReference type="SUPFAM" id="SSF68906">
    <property type="entry name" value="SAP domain"/>
    <property type="match status" value="1"/>
</dbReference>
<dbReference type="OrthoDB" id="125260at2759"/>